<dbReference type="InterPro" id="IPR024337">
    <property type="entry name" value="tRNA_splic_suSen54"/>
</dbReference>
<dbReference type="InParanoid" id="A0A672GWC2"/>
<dbReference type="PANTHER" id="PTHR21027:SF1">
    <property type="entry name" value="TRNA-SPLICING ENDONUCLEASE SUBUNIT SEN54"/>
    <property type="match status" value="1"/>
</dbReference>
<sequence length="514" mass="57021">MAAGQRAEGGELYNEELSPAQLFSARSRSRRIPVRGQKDFFPDGSAEQRRRLDRSLSEHWSLLTEERVERLGNLVKGCWIPEEHLVELQSPAGKFWQTMGFSSRGRQCLHPEEALYLMECGNVQVFYQDLPLSIQDGYERFLSGGSASSVSLQQYQVFGHLRRLGYVVHRFDPSSELSSYERQLNLHRSRDKAGVKRKRSTSPSPTPTSTSTPTSSSSSSTAPSCSQAEADGAASTCQQMEAACVPGAGEGGQSPAEGAGVRHPPAAAPRWDFSSIHFPDLGYIGSPASPGSPAPHGCLAPPDPALLPDCLAVPPCDVAPWRHRVNLRQVKMSSGEQRQRDDERRRRPDVSTDPEVQQCRNWAEYHELLARRRAERAARPPSPTRPAHLWNREVTPLVDPDEDVSTAELLEKLRQVQTSHLLDGASRLKASDEWRISFNVYQPDTVADFKKSRPGKPHCRVCVCSFSDPVPDLRALKLLALQSGDVQVVVAVVDHGDMSFYTFKDFQLPTDVFG</sequence>
<dbReference type="GO" id="GO:0000379">
    <property type="term" value="P:tRNA-type intron splice site recognition and cleavage"/>
    <property type="evidence" value="ECO:0007669"/>
    <property type="project" value="TreeGrafter"/>
</dbReference>
<evidence type="ECO:0000256" key="3">
    <source>
        <dbReference type="SAM" id="MobiDB-lite"/>
    </source>
</evidence>
<comment type="similarity">
    <text evidence="1">Belongs to the SEN54 family.</text>
</comment>
<dbReference type="AlphaFoldDB" id="A0A672GWC2"/>
<feature type="region of interest" description="Disordered" evidence="3">
    <location>
        <begin position="179"/>
        <end position="227"/>
    </location>
</feature>
<proteinExistence type="inferred from homology"/>
<keyword evidence="6" id="KW-1185">Reference proteome</keyword>
<dbReference type="Ensembl" id="ENSSFAT00005023973.1">
    <property type="protein sequence ID" value="ENSSFAP00005023023.1"/>
    <property type="gene ID" value="ENSSFAG00005011919.1"/>
</dbReference>
<feature type="region of interest" description="Disordered" evidence="3">
    <location>
        <begin position="329"/>
        <end position="356"/>
    </location>
</feature>
<dbReference type="CTD" id="283989"/>
<reference evidence="5" key="3">
    <citation type="submission" date="2025-09" db="UniProtKB">
        <authorList>
            <consortium name="Ensembl"/>
        </authorList>
    </citation>
    <scope>IDENTIFICATION</scope>
</reference>
<gene>
    <name evidence="5" type="primary">tsen54</name>
</gene>
<reference evidence="5" key="2">
    <citation type="submission" date="2025-08" db="UniProtKB">
        <authorList>
            <consortium name="Ensembl"/>
        </authorList>
    </citation>
    <scope>IDENTIFICATION</scope>
</reference>
<dbReference type="Pfam" id="PF12928">
    <property type="entry name" value="tRNA_int_end_N2"/>
    <property type="match status" value="1"/>
</dbReference>
<feature type="region of interest" description="Disordered" evidence="3">
    <location>
        <begin position="248"/>
        <end position="267"/>
    </location>
</feature>
<dbReference type="OMA" id="AMVLQHI"/>
<dbReference type="InterPro" id="IPR024336">
    <property type="entry name" value="tRNA_splic_suSen54_N"/>
</dbReference>
<protein>
    <recommendedName>
        <fullName evidence="4">tRNA-splicing endonuclease subunit Sen54 N-terminal domain-containing protein</fullName>
    </recommendedName>
</protein>
<feature type="compositionally biased region" description="Basic and acidic residues" evidence="3">
    <location>
        <begin position="337"/>
        <end position="350"/>
    </location>
</feature>
<keyword evidence="2" id="KW-0819">tRNA processing</keyword>
<name>A0A672GWC2_SALFA</name>
<evidence type="ECO:0000259" key="4">
    <source>
        <dbReference type="Pfam" id="PF12928"/>
    </source>
</evidence>
<reference evidence="5" key="1">
    <citation type="submission" date="2019-06" db="EMBL/GenBank/DDBJ databases">
        <authorList>
            <consortium name="Wellcome Sanger Institute Data Sharing"/>
        </authorList>
    </citation>
    <scope>NUCLEOTIDE SEQUENCE [LARGE SCALE GENOMIC DNA]</scope>
</reference>
<accession>A0A672GWC2</accession>
<evidence type="ECO:0000256" key="2">
    <source>
        <dbReference type="ARBA" id="ARBA00022694"/>
    </source>
</evidence>
<dbReference type="OrthoDB" id="408683at2759"/>
<organism evidence="5 6">
    <name type="scientific">Salarias fasciatus</name>
    <name type="common">Jewelled blenny</name>
    <name type="synonym">Blennius fasciatus</name>
    <dbReference type="NCBI Taxonomy" id="181472"/>
    <lineage>
        <taxon>Eukaryota</taxon>
        <taxon>Metazoa</taxon>
        <taxon>Chordata</taxon>
        <taxon>Craniata</taxon>
        <taxon>Vertebrata</taxon>
        <taxon>Euteleostomi</taxon>
        <taxon>Actinopterygii</taxon>
        <taxon>Neopterygii</taxon>
        <taxon>Teleostei</taxon>
        <taxon>Neoteleostei</taxon>
        <taxon>Acanthomorphata</taxon>
        <taxon>Ovalentaria</taxon>
        <taxon>Blenniimorphae</taxon>
        <taxon>Blenniiformes</taxon>
        <taxon>Blennioidei</taxon>
        <taxon>Blenniidae</taxon>
        <taxon>Salariinae</taxon>
        <taxon>Salarias</taxon>
    </lineage>
</organism>
<dbReference type="Proteomes" id="UP000472267">
    <property type="component" value="Chromosome 4"/>
</dbReference>
<dbReference type="PANTHER" id="PTHR21027">
    <property type="entry name" value="TRNA-SPLICING ENDONUCLEASE SUBUNIT SEN54"/>
    <property type="match status" value="1"/>
</dbReference>
<feature type="compositionally biased region" description="Low complexity" evidence="3">
    <location>
        <begin position="201"/>
        <end position="224"/>
    </location>
</feature>
<dbReference type="GeneID" id="115387787"/>
<feature type="compositionally biased region" description="Basic residues" evidence="3">
    <location>
        <begin position="185"/>
        <end position="200"/>
    </location>
</feature>
<dbReference type="RefSeq" id="XP_029946504.1">
    <property type="nucleotide sequence ID" value="XM_030090644.1"/>
</dbReference>
<evidence type="ECO:0000256" key="1">
    <source>
        <dbReference type="ARBA" id="ARBA00005736"/>
    </source>
</evidence>
<dbReference type="GO" id="GO:0000214">
    <property type="term" value="C:tRNA-intron endonuclease complex"/>
    <property type="evidence" value="ECO:0007669"/>
    <property type="project" value="TreeGrafter"/>
</dbReference>
<evidence type="ECO:0000313" key="5">
    <source>
        <dbReference type="Ensembl" id="ENSSFAP00005023023.1"/>
    </source>
</evidence>
<evidence type="ECO:0000313" key="6">
    <source>
        <dbReference type="Proteomes" id="UP000472267"/>
    </source>
</evidence>
<feature type="domain" description="tRNA-splicing endonuclease subunit Sen54 N-terminal" evidence="4">
    <location>
        <begin position="61"/>
        <end position="127"/>
    </location>
</feature>